<accession>A0A3R9AJG9</accession>
<evidence type="ECO:0000313" key="4">
    <source>
        <dbReference type="Proteomes" id="UP000518315"/>
    </source>
</evidence>
<gene>
    <name evidence="2" type="ORF">EFD55_05000</name>
    <name evidence="1" type="ORF">FHS26_001194</name>
</gene>
<dbReference type="CDD" id="cd10791">
    <property type="entry name" value="GH38N_AMII_like_1"/>
    <property type="match status" value="1"/>
</dbReference>
<proteinExistence type="predicted"/>
<dbReference type="InterPro" id="IPR032482">
    <property type="entry name" value="DUF5054"/>
</dbReference>
<dbReference type="OrthoDB" id="237949at2"/>
<dbReference type="SUPFAM" id="SSF88713">
    <property type="entry name" value="Glycoside hydrolase/deacetylase"/>
    <property type="match status" value="1"/>
</dbReference>
<dbReference type="EMBL" id="RJJT01000003">
    <property type="protein sequence ID" value="RSB82117.1"/>
    <property type="molecule type" value="Genomic_DNA"/>
</dbReference>
<dbReference type="Pfam" id="PF16477">
    <property type="entry name" value="DUF5054"/>
    <property type="match status" value="1"/>
</dbReference>
<keyword evidence="4" id="KW-1185">Reference proteome</keyword>
<dbReference type="EMBL" id="JACHXH010000003">
    <property type="protein sequence ID" value="MBB3133490.1"/>
    <property type="molecule type" value="Genomic_DNA"/>
</dbReference>
<dbReference type="Proteomes" id="UP000277279">
    <property type="component" value="Unassembled WGS sequence"/>
</dbReference>
<dbReference type="AlphaFoldDB" id="A0A3R9AJG9"/>
<protein>
    <submittedName>
        <fullName evidence="2">DUF5054 domain-containing protein</fullName>
    </submittedName>
</protein>
<sequence>MTEKRVHLIFKTHLDIGFTDHAEKVRRQYHERFIPQAIETAKHFHAENPDVPKFIWTTGAWLIWDHLNSRSAGEVAALEQAIERGLIRWHGLPFTTHTELMSPDLFRAGLSYAQELDRRFGKTTIAAKMTDVPGHTLGMVPLLAEAGIRFLHIGVNTASPPPDVPEIFRWRAPDGEEVVVMYQRSYGETCFPEGFADGLSFAHTNDNIGPQSVPQTAEAYRELRAREPDAVIRAATLDDYGAILWNGRERFPVVELELGDSWIHGSASDPVKTARFLALQRLYDSFAADGLDQRRLAFGRGLAMVAEHTCGVDIKSYLRDEKAWSRADFEAARRSDYRFAYTEASWDEQRAYLDQAVSELDEIDRSAAQAALAECAAPAVVEGGGRDLTLRAGGWSIALDAVSGDVVEIVAPSGRRIAGRNGSLIAYRYESYDAGDVERHMRTYLTHREEWAVLDHDKPGLARSGAALSKVFPPVLEATQGTGVLLSMPDEAVQAYGAPARVMLHFTATDDRLELRLTLRDKPANRMPEASFLSFTPESVTDWSFLKMGLWHRSPNMAPGGGAQLQAVSAARGDLGGGDRLTIETFDAPLVAPQSWDFMTFCRTRPDFDAGIRFNLHNNKWGTNFPMWWRGDFQARFRLSID</sequence>
<evidence type="ECO:0000313" key="1">
    <source>
        <dbReference type="EMBL" id="MBB3133490.1"/>
    </source>
</evidence>
<comment type="caution">
    <text evidence="2">The sequence shown here is derived from an EMBL/GenBank/DDBJ whole genome shotgun (WGS) entry which is preliminary data.</text>
</comment>
<dbReference type="RefSeq" id="WP_125843508.1">
    <property type="nucleotide sequence ID" value="NZ_JACHXH010000003.1"/>
</dbReference>
<evidence type="ECO:0000313" key="2">
    <source>
        <dbReference type="EMBL" id="RSB82117.1"/>
    </source>
</evidence>
<reference evidence="2 3" key="1">
    <citation type="submission" date="2018-11" db="EMBL/GenBank/DDBJ databases">
        <authorList>
            <person name="Huo Y."/>
        </authorList>
    </citation>
    <scope>NUCLEOTIDE SEQUENCE [LARGE SCALE GENOMIC DNA]</scope>
    <source>
        <strain evidence="2 3">DSM 30132</strain>
    </source>
</reference>
<dbReference type="Proteomes" id="UP000518315">
    <property type="component" value="Unassembled WGS sequence"/>
</dbReference>
<name>A0A3R9AJG9_9HYPH</name>
<evidence type="ECO:0000313" key="3">
    <source>
        <dbReference type="Proteomes" id="UP000277279"/>
    </source>
</evidence>
<reference evidence="1 4" key="2">
    <citation type="submission" date="2020-08" db="EMBL/GenBank/DDBJ databases">
        <title>Genomic Encyclopedia of Type Strains, Phase III (KMG-III): the genomes of soil and plant-associated and newly described type strains.</title>
        <authorList>
            <person name="Whitman W."/>
        </authorList>
    </citation>
    <scope>NUCLEOTIDE SEQUENCE [LARGE SCALE GENOMIC DNA]</scope>
    <source>
        <strain evidence="1 4">CECT 4113</strain>
    </source>
</reference>
<dbReference type="InterPro" id="IPR011330">
    <property type="entry name" value="Glyco_hydro/deAcase_b/a-brl"/>
</dbReference>
<dbReference type="GO" id="GO:0005975">
    <property type="term" value="P:carbohydrate metabolic process"/>
    <property type="evidence" value="ECO:0007669"/>
    <property type="project" value="InterPro"/>
</dbReference>
<dbReference type="InterPro" id="IPR027291">
    <property type="entry name" value="Glyco_hydro_38_N_sf"/>
</dbReference>
<dbReference type="Gene3D" id="3.20.110.10">
    <property type="entry name" value="Glycoside hydrolase 38, N terminal domain"/>
    <property type="match status" value="1"/>
</dbReference>
<organism evidence="2 3">
    <name type="scientific">Rhizobium pisi</name>
    <dbReference type="NCBI Taxonomy" id="574561"/>
    <lineage>
        <taxon>Bacteria</taxon>
        <taxon>Pseudomonadati</taxon>
        <taxon>Pseudomonadota</taxon>
        <taxon>Alphaproteobacteria</taxon>
        <taxon>Hyphomicrobiales</taxon>
        <taxon>Rhizobiaceae</taxon>
        <taxon>Rhizobium/Agrobacterium group</taxon>
        <taxon>Rhizobium</taxon>
    </lineage>
</organism>